<dbReference type="Proteomes" id="UP000478052">
    <property type="component" value="Unassembled WGS sequence"/>
</dbReference>
<dbReference type="AlphaFoldDB" id="A0A6G0YDW1"/>
<keyword evidence="2" id="KW-1185">Reference proteome</keyword>
<reference evidence="1 2" key="1">
    <citation type="submission" date="2019-08" db="EMBL/GenBank/DDBJ databases">
        <title>Whole genome of Aphis craccivora.</title>
        <authorList>
            <person name="Voronova N.V."/>
            <person name="Shulinski R.S."/>
            <person name="Bandarenka Y.V."/>
            <person name="Zhorov D.G."/>
            <person name="Warner D."/>
        </authorList>
    </citation>
    <scope>NUCLEOTIDE SEQUENCE [LARGE SCALE GENOMIC DNA]</scope>
    <source>
        <strain evidence="1">180601</strain>
        <tissue evidence="1">Whole Body</tissue>
    </source>
</reference>
<dbReference type="EMBL" id="VUJU01004523">
    <property type="protein sequence ID" value="KAF0754089.1"/>
    <property type="molecule type" value="Genomic_DNA"/>
</dbReference>
<proteinExistence type="predicted"/>
<gene>
    <name evidence="1" type="ORF">FWK35_00016576</name>
</gene>
<dbReference type="Gene3D" id="3.30.160.20">
    <property type="match status" value="2"/>
</dbReference>
<protein>
    <submittedName>
        <fullName evidence="1">Mediator of RNA polymerase II transcription subunit 15-like</fullName>
    </submittedName>
</protein>
<name>A0A6G0YDW1_APHCR</name>
<dbReference type="SUPFAM" id="SSF54768">
    <property type="entry name" value="dsRNA-binding domain-like"/>
    <property type="match status" value="1"/>
</dbReference>
<accession>A0A6G0YDW1</accession>
<dbReference type="OrthoDB" id="10363771at2759"/>
<sequence>MYRAKKKTIQNERIKHDGEKSINEKTDVIWTVKRKIIKEERKKRQNARIRSLVYPKSPLMVFHELFSDVRIHIQQHHGDAIHNITSYTATLEIDGQTYSGNHTSNTEAKQKVCQHFFRDMLANKINEPSEKNKEYPEIDVGDNDTKFPWSYFTSLAMHNLINQREKNPVVKTHNYVQYESTFIKPQLKVNYHVDNARMHRLVYPKSPLMVFHELFRDVPFNLQQHHGDASHKITSYTATLEIDEQTHSETHISKNEAKQKACQHFFRDMLANKINEPSEKNKEFPRMEIKEKKGPPQEDFPWSNFASLAMYKLLNQWAVKPNVISTNYA</sequence>
<evidence type="ECO:0000313" key="1">
    <source>
        <dbReference type="EMBL" id="KAF0754089.1"/>
    </source>
</evidence>
<organism evidence="1 2">
    <name type="scientific">Aphis craccivora</name>
    <name type="common">Cowpea aphid</name>
    <dbReference type="NCBI Taxonomy" id="307492"/>
    <lineage>
        <taxon>Eukaryota</taxon>
        <taxon>Metazoa</taxon>
        <taxon>Ecdysozoa</taxon>
        <taxon>Arthropoda</taxon>
        <taxon>Hexapoda</taxon>
        <taxon>Insecta</taxon>
        <taxon>Pterygota</taxon>
        <taxon>Neoptera</taxon>
        <taxon>Paraneoptera</taxon>
        <taxon>Hemiptera</taxon>
        <taxon>Sternorrhyncha</taxon>
        <taxon>Aphidomorpha</taxon>
        <taxon>Aphidoidea</taxon>
        <taxon>Aphididae</taxon>
        <taxon>Aphidini</taxon>
        <taxon>Aphis</taxon>
        <taxon>Aphis</taxon>
    </lineage>
</organism>
<comment type="caution">
    <text evidence="1">The sequence shown here is derived from an EMBL/GenBank/DDBJ whole genome shotgun (WGS) entry which is preliminary data.</text>
</comment>
<evidence type="ECO:0000313" key="2">
    <source>
        <dbReference type="Proteomes" id="UP000478052"/>
    </source>
</evidence>